<comment type="caution">
    <text evidence="1">The sequence shown here is derived from an EMBL/GenBank/DDBJ whole genome shotgun (WGS) entry which is preliminary data.</text>
</comment>
<accession>A0A6L5BSK8</accession>
<evidence type="ECO:0000313" key="2">
    <source>
        <dbReference type="Proteomes" id="UP000475265"/>
    </source>
</evidence>
<protein>
    <submittedName>
        <fullName evidence="1">Uncharacterized protein</fullName>
    </submittedName>
</protein>
<dbReference type="AlphaFoldDB" id="A0A6L5BSK8"/>
<name>A0A6L5BSK8_9PSED</name>
<dbReference type="EMBL" id="JAAAXX010000002">
    <property type="protein sequence ID" value="KAF2391756.1"/>
    <property type="molecule type" value="Genomic_DNA"/>
</dbReference>
<evidence type="ECO:0000313" key="1">
    <source>
        <dbReference type="EMBL" id="KAF2391756.1"/>
    </source>
</evidence>
<dbReference type="Proteomes" id="UP000475265">
    <property type="component" value="Unassembled WGS sequence"/>
</dbReference>
<sequence length="201" mass="20968">MPAPSRAGSLPQCSVFRRSPVGAGLLAKAECQSPSMVNEQASSRASPLPQGICVGSRFCGRLQSSVGASLLAKAGCQSALNLDVPAPSRASPLPQGICVGSRFCGRLQSSVGASLLAKARCQSALNLDVPEPSRASFAPAVFEECCPYERNTPIARRYFSTRSRSSHDGCAILDRSLFSSRSASLTTRPIGFSAARSTNAS</sequence>
<organism evidence="1 2">
    <name type="scientific">Pseudomonas frederiksbergensis</name>
    <dbReference type="NCBI Taxonomy" id="104087"/>
    <lineage>
        <taxon>Bacteria</taxon>
        <taxon>Pseudomonadati</taxon>
        <taxon>Pseudomonadota</taxon>
        <taxon>Gammaproteobacteria</taxon>
        <taxon>Pseudomonadales</taxon>
        <taxon>Pseudomonadaceae</taxon>
        <taxon>Pseudomonas</taxon>
    </lineage>
</organism>
<proteinExistence type="predicted"/>
<reference evidence="1 2" key="1">
    <citation type="submission" date="2019-12" db="EMBL/GenBank/DDBJ databases">
        <title>Endophytic bacteria associated with Panax ginseng seedlings.</title>
        <authorList>
            <person name="Park J.M."/>
            <person name="Shin R."/>
            <person name="Jo S.H."/>
        </authorList>
    </citation>
    <scope>NUCLEOTIDE SEQUENCE [LARGE SCALE GENOMIC DNA]</scope>
    <source>
        <strain evidence="1 2">PgKB32</strain>
    </source>
</reference>
<gene>
    <name evidence="1" type="ORF">FX983_06241</name>
</gene>